<comment type="similarity">
    <text evidence="2 7">Belongs to the derlin family.</text>
</comment>
<dbReference type="GO" id="GO:0005789">
    <property type="term" value="C:endoplasmic reticulum membrane"/>
    <property type="evidence" value="ECO:0007669"/>
    <property type="project" value="UniProtKB-SubCell"/>
</dbReference>
<gene>
    <name evidence="9" type="primary">DERL1-L</name>
    <name evidence="9" type="ORF">Hamer_G027917</name>
</gene>
<protein>
    <recommendedName>
        <fullName evidence="7">Derlin</fullName>
    </recommendedName>
</protein>
<dbReference type="AlphaFoldDB" id="A0A8J5MJW5"/>
<dbReference type="GO" id="GO:0006950">
    <property type="term" value="P:response to stress"/>
    <property type="evidence" value="ECO:0007669"/>
    <property type="project" value="UniProtKB-ARBA"/>
</dbReference>
<evidence type="ECO:0000313" key="10">
    <source>
        <dbReference type="Proteomes" id="UP000747542"/>
    </source>
</evidence>
<keyword evidence="10" id="KW-1185">Reference proteome</keyword>
<keyword evidence="3 7" id="KW-0812">Transmembrane</keyword>
<dbReference type="Proteomes" id="UP000747542">
    <property type="component" value="Unassembled WGS sequence"/>
</dbReference>
<name>A0A8J5MJW5_HOMAM</name>
<dbReference type="InterPro" id="IPR007599">
    <property type="entry name" value="DER1"/>
</dbReference>
<evidence type="ECO:0000256" key="5">
    <source>
        <dbReference type="ARBA" id="ARBA00022989"/>
    </source>
</evidence>
<dbReference type="InterPro" id="IPR035952">
    <property type="entry name" value="Rhomboid-like_sf"/>
</dbReference>
<dbReference type="EMBL" id="JAHLQT010045019">
    <property type="protein sequence ID" value="KAG7154146.1"/>
    <property type="molecule type" value="Genomic_DNA"/>
</dbReference>
<evidence type="ECO:0000256" key="8">
    <source>
        <dbReference type="SAM" id="SignalP"/>
    </source>
</evidence>
<comment type="function">
    <text evidence="7">May be involved in the degradation of misfolded endoplasmic reticulum (ER) luminal proteins.</text>
</comment>
<sequence length="105" mass="12015">MLLFSWICCVIVALLGEMVVLMDPMVMAVLYVWCQLNKDTIVTFWFGTQFKAMYLPWVLLGFNMIIAGGGMMELVGILVGHLYFFLMFKYPQDFGGASWLQTPQI</sequence>
<keyword evidence="4 7" id="KW-0256">Endoplasmic reticulum</keyword>
<comment type="caution">
    <text evidence="7">Lacks conserved residue(s) required for the propagation of feature annotation.</text>
</comment>
<feature type="signal peptide" evidence="8">
    <location>
        <begin position="1"/>
        <end position="16"/>
    </location>
</feature>
<accession>A0A8J5MJW5</accession>
<dbReference type="PANTHER" id="PTHR11009">
    <property type="entry name" value="DER1-LIKE PROTEIN, DERLIN"/>
    <property type="match status" value="1"/>
</dbReference>
<feature type="non-terminal residue" evidence="9">
    <location>
        <position position="105"/>
    </location>
</feature>
<keyword evidence="8" id="KW-0732">Signal</keyword>
<comment type="subcellular location">
    <subcellularLocation>
        <location evidence="1 7">Endoplasmic reticulum membrane</location>
        <topology evidence="1 7">Multi-pass membrane protein</topology>
    </subcellularLocation>
</comment>
<dbReference type="SUPFAM" id="SSF144091">
    <property type="entry name" value="Rhomboid-like"/>
    <property type="match status" value="1"/>
</dbReference>
<feature type="transmembrane region" description="Helical" evidence="7">
    <location>
        <begin position="58"/>
        <end position="86"/>
    </location>
</feature>
<keyword evidence="5 7" id="KW-1133">Transmembrane helix</keyword>
<proteinExistence type="inferred from homology"/>
<comment type="caution">
    <text evidence="9">The sequence shown here is derived from an EMBL/GenBank/DDBJ whole genome shotgun (WGS) entry which is preliminary data.</text>
</comment>
<evidence type="ECO:0000256" key="3">
    <source>
        <dbReference type="ARBA" id="ARBA00022692"/>
    </source>
</evidence>
<evidence type="ECO:0000256" key="6">
    <source>
        <dbReference type="ARBA" id="ARBA00023136"/>
    </source>
</evidence>
<evidence type="ECO:0000313" key="9">
    <source>
        <dbReference type="EMBL" id="KAG7154146.1"/>
    </source>
</evidence>
<organism evidence="9 10">
    <name type="scientific">Homarus americanus</name>
    <name type="common">American lobster</name>
    <dbReference type="NCBI Taxonomy" id="6706"/>
    <lineage>
        <taxon>Eukaryota</taxon>
        <taxon>Metazoa</taxon>
        <taxon>Ecdysozoa</taxon>
        <taxon>Arthropoda</taxon>
        <taxon>Crustacea</taxon>
        <taxon>Multicrustacea</taxon>
        <taxon>Malacostraca</taxon>
        <taxon>Eumalacostraca</taxon>
        <taxon>Eucarida</taxon>
        <taxon>Decapoda</taxon>
        <taxon>Pleocyemata</taxon>
        <taxon>Astacidea</taxon>
        <taxon>Nephropoidea</taxon>
        <taxon>Nephropidae</taxon>
        <taxon>Homarus</taxon>
    </lineage>
</organism>
<reference evidence="9" key="1">
    <citation type="journal article" date="2021" name="Sci. Adv.">
        <title>The American lobster genome reveals insights on longevity, neural, and immune adaptations.</title>
        <authorList>
            <person name="Polinski J.M."/>
            <person name="Zimin A.V."/>
            <person name="Clark K.F."/>
            <person name="Kohn A.B."/>
            <person name="Sadowski N."/>
            <person name="Timp W."/>
            <person name="Ptitsyn A."/>
            <person name="Khanna P."/>
            <person name="Romanova D.Y."/>
            <person name="Williams P."/>
            <person name="Greenwood S.J."/>
            <person name="Moroz L.L."/>
            <person name="Walt D.R."/>
            <person name="Bodnar A.G."/>
        </authorList>
    </citation>
    <scope>NUCLEOTIDE SEQUENCE</scope>
    <source>
        <strain evidence="9">GMGI-L3</strain>
    </source>
</reference>
<dbReference type="Pfam" id="PF04511">
    <property type="entry name" value="DER1"/>
    <property type="match status" value="1"/>
</dbReference>
<feature type="chain" id="PRO_5035291702" description="Derlin" evidence="8">
    <location>
        <begin position="17"/>
        <end position="105"/>
    </location>
</feature>
<evidence type="ECO:0000256" key="7">
    <source>
        <dbReference type="RuleBase" id="RU363059"/>
    </source>
</evidence>
<keyword evidence="6 7" id="KW-0472">Membrane</keyword>
<evidence type="ECO:0000256" key="1">
    <source>
        <dbReference type="ARBA" id="ARBA00004477"/>
    </source>
</evidence>
<evidence type="ECO:0000256" key="4">
    <source>
        <dbReference type="ARBA" id="ARBA00022824"/>
    </source>
</evidence>
<evidence type="ECO:0000256" key="2">
    <source>
        <dbReference type="ARBA" id="ARBA00008917"/>
    </source>
</evidence>